<dbReference type="InterPro" id="IPR010982">
    <property type="entry name" value="Lambda_DNA-bd_dom_sf"/>
</dbReference>
<dbReference type="RefSeq" id="WP_224044570.1">
    <property type="nucleotide sequence ID" value="NZ_CAJZAH010000011.1"/>
</dbReference>
<dbReference type="Gene3D" id="1.10.260.40">
    <property type="entry name" value="lambda repressor-like DNA-binding domains"/>
    <property type="match status" value="1"/>
</dbReference>
<dbReference type="EMBL" id="CAJZAH010000011">
    <property type="protein sequence ID" value="CAG9184205.1"/>
    <property type="molecule type" value="Genomic_DNA"/>
</dbReference>
<comment type="caution">
    <text evidence="1">The sequence shown here is derived from an EMBL/GenBank/DDBJ whole genome shotgun (WGS) entry which is preliminary data.</text>
</comment>
<sequence length="88" mass="9991">MEKLLAYLNDLSKTERAAFCAAIGTTEGYLRKAISTGRARHFKCELCVAIEMHSGGAVSRKDLREDWARVWPEMTYITIDLHRMQAGE</sequence>
<protein>
    <recommendedName>
        <fullName evidence="3">TrfB transcriptional repressor protein domain-containing protein</fullName>
    </recommendedName>
</protein>
<keyword evidence="2" id="KW-1185">Reference proteome</keyword>
<organism evidence="1 2">
    <name type="scientific">Cupriavidus respiraculi</name>
    <dbReference type="NCBI Taxonomy" id="195930"/>
    <lineage>
        <taxon>Bacteria</taxon>
        <taxon>Pseudomonadati</taxon>
        <taxon>Pseudomonadota</taxon>
        <taxon>Betaproteobacteria</taxon>
        <taxon>Burkholderiales</taxon>
        <taxon>Burkholderiaceae</taxon>
        <taxon>Cupriavidus</taxon>
    </lineage>
</organism>
<name>A0ABM8XV28_9BURK</name>
<reference evidence="1 2" key="1">
    <citation type="submission" date="2021-08" db="EMBL/GenBank/DDBJ databases">
        <authorList>
            <person name="Peeters C."/>
        </authorList>
    </citation>
    <scope>NUCLEOTIDE SEQUENCE [LARGE SCALE GENOMIC DNA]</scope>
    <source>
        <strain evidence="1 2">LMG 21510</strain>
    </source>
</reference>
<accession>A0ABM8XV28</accession>
<proteinExistence type="predicted"/>
<evidence type="ECO:0000313" key="1">
    <source>
        <dbReference type="EMBL" id="CAG9184205.1"/>
    </source>
</evidence>
<evidence type="ECO:0000313" key="2">
    <source>
        <dbReference type="Proteomes" id="UP000721236"/>
    </source>
</evidence>
<evidence type="ECO:0008006" key="3">
    <source>
        <dbReference type="Google" id="ProtNLM"/>
    </source>
</evidence>
<dbReference type="Proteomes" id="UP000721236">
    <property type="component" value="Unassembled WGS sequence"/>
</dbReference>
<gene>
    <name evidence="1" type="ORF">LMG21510_05039</name>
</gene>